<dbReference type="InterPro" id="IPR018484">
    <property type="entry name" value="FGGY_N"/>
</dbReference>
<keyword evidence="1" id="KW-0808">Transferase</keyword>
<dbReference type="EMBL" id="DTFI01000091">
    <property type="protein sequence ID" value="HGI43512.1"/>
    <property type="molecule type" value="Genomic_DNA"/>
</dbReference>
<evidence type="ECO:0000256" key="1">
    <source>
        <dbReference type="ARBA" id="ARBA00022679"/>
    </source>
</evidence>
<dbReference type="PIRSF" id="PIRSF000538">
    <property type="entry name" value="GlpK"/>
    <property type="match status" value="1"/>
</dbReference>
<keyword evidence="2" id="KW-0418">Kinase</keyword>
<organism evidence="5">
    <name type="scientific">Thermofilum pendens</name>
    <dbReference type="NCBI Taxonomy" id="2269"/>
    <lineage>
        <taxon>Archaea</taxon>
        <taxon>Thermoproteota</taxon>
        <taxon>Thermoprotei</taxon>
        <taxon>Thermofilales</taxon>
        <taxon>Thermofilaceae</taxon>
        <taxon>Thermofilum</taxon>
    </lineage>
</organism>
<comment type="caution">
    <text evidence="5">The sequence shown here is derived from an EMBL/GenBank/DDBJ whole genome shotgun (WGS) entry which is preliminary data.</text>
</comment>
<evidence type="ECO:0008006" key="6">
    <source>
        <dbReference type="Google" id="ProtNLM"/>
    </source>
</evidence>
<protein>
    <recommendedName>
        <fullName evidence="6">Carbohydrate kinase</fullName>
    </recommendedName>
</protein>
<dbReference type="GO" id="GO:0016301">
    <property type="term" value="F:kinase activity"/>
    <property type="evidence" value="ECO:0007669"/>
    <property type="project" value="UniProtKB-KW"/>
</dbReference>
<feature type="domain" description="Carbohydrate kinase FGGY C-terminal" evidence="4">
    <location>
        <begin position="373"/>
        <end position="451"/>
    </location>
</feature>
<evidence type="ECO:0000313" key="5">
    <source>
        <dbReference type="EMBL" id="HGI43512.1"/>
    </source>
</evidence>
<accession>A0A7C4FEY8</accession>
<dbReference type="PANTHER" id="PTHR43095">
    <property type="entry name" value="SUGAR KINASE"/>
    <property type="match status" value="1"/>
</dbReference>
<dbReference type="SUPFAM" id="SSF53067">
    <property type="entry name" value="Actin-like ATPase domain"/>
    <property type="match status" value="2"/>
</dbReference>
<reference evidence="5" key="1">
    <citation type="journal article" date="2020" name="mSystems">
        <title>Genome- and Community-Level Interaction Insights into Carbon Utilization and Element Cycling Functions of Hydrothermarchaeota in Hydrothermal Sediment.</title>
        <authorList>
            <person name="Zhou Z."/>
            <person name="Liu Y."/>
            <person name="Xu W."/>
            <person name="Pan J."/>
            <person name="Luo Z.H."/>
            <person name="Li M."/>
        </authorList>
    </citation>
    <scope>NUCLEOTIDE SEQUENCE [LARGE SCALE GENOMIC DNA]</scope>
    <source>
        <strain evidence="5">SpSt-735</strain>
    </source>
</reference>
<dbReference type="Pfam" id="PF00370">
    <property type="entry name" value="FGGY_N"/>
    <property type="match status" value="1"/>
</dbReference>
<dbReference type="InterPro" id="IPR050406">
    <property type="entry name" value="FGGY_Carb_Kinase"/>
</dbReference>
<evidence type="ECO:0000256" key="2">
    <source>
        <dbReference type="ARBA" id="ARBA00022777"/>
    </source>
</evidence>
<proteinExistence type="predicted"/>
<dbReference type="InterPro" id="IPR018485">
    <property type="entry name" value="FGGY_C"/>
</dbReference>
<evidence type="ECO:0000259" key="4">
    <source>
        <dbReference type="Pfam" id="PF02782"/>
    </source>
</evidence>
<feature type="domain" description="Carbohydrate kinase FGGY N-terminal" evidence="3">
    <location>
        <begin position="7"/>
        <end position="248"/>
    </location>
</feature>
<dbReference type="InterPro" id="IPR000577">
    <property type="entry name" value="Carb_kinase_FGGY"/>
</dbReference>
<dbReference type="Gene3D" id="3.30.420.40">
    <property type="match status" value="2"/>
</dbReference>
<gene>
    <name evidence="5" type="ORF">ENV17_03895</name>
</gene>
<name>A0A7C4FEY8_THEPE</name>
<dbReference type="AlphaFoldDB" id="A0A7C4FEY8"/>
<dbReference type="PANTHER" id="PTHR43095:SF5">
    <property type="entry name" value="XYLULOSE KINASE"/>
    <property type="match status" value="1"/>
</dbReference>
<sequence>MAREAFIVVDFGSSAVKVEAVSLEGELVAGERWRPRLLFDEVLPFIVEHDPREIEERLLSSIRAVAGEAGSRGYRIAGLGCTSQRYNMVLLDREHRAVKVSPNVDSRGFVVSKTLDEAEAQELYRATGLYPPQLFTPMRLEWFRENDPDLLSRISKVLAIHDWLVYLLSGELATDPTMAASTMLFDLDRGAWSHRALEIFELDPEALPDVVPAGSVIGSVSRDIARALGLPEGLPVIACGGDSQASLVATGRFEPGDTGVVAGYTVPIFMGVERGAADESRRVWFTLHAEPGIKLLECNAGPLGKLFEWFIKAFRVSGYEELERLASLSSIGSRGVRMRLYPSVMDASRLGERDVRGFVELPPLVLPGAEGVELSDLTRGLFEFVAMSIRANVEVAAQVCGRRPGVVRLVGGLTRLKLLKEMLPHVLRSPLAVATRYYSGSLGCAVMAAASLGYYRDWWEAAAAMSPLERLSPDDALASDYQAVYTSWEGFYMRLEGI</sequence>
<evidence type="ECO:0000259" key="3">
    <source>
        <dbReference type="Pfam" id="PF00370"/>
    </source>
</evidence>
<dbReference type="InterPro" id="IPR043129">
    <property type="entry name" value="ATPase_NBD"/>
</dbReference>
<dbReference type="GO" id="GO:0005975">
    <property type="term" value="P:carbohydrate metabolic process"/>
    <property type="evidence" value="ECO:0007669"/>
    <property type="project" value="InterPro"/>
</dbReference>
<dbReference type="Pfam" id="PF02782">
    <property type="entry name" value="FGGY_C"/>
    <property type="match status" value="1"/>
</dbReference>